<dbReference type="GO" id="GO:0006635">
    <property type="term" value="P:fatty acid beta-oxidation"/>
    <property type="evidence" value="ECO:0007669"/>
    <property type="project" value="TreeGrafter"/>
</dbReference>
<dbReference type="PROSITE" id="PS00166">
    <property type="entry name" value="ENOYL_COA_HYDRATASE"/>
    <property type="match status" value="1"/>
</dbReference>
<sequence>MSELVLLSHSEGVATLTLNRPDKLNAFGDDMRGKLAEALDRVRDTPGIGVLVITGAGRAFSAGGDIQHMVRLKDRDAPYEDFSPLLEAGREGILRLVALPMPVIAAINGPAAGGGLNLALACDLRIASDQATLGETFVRIGLHADWGGTYFLPRLVGTAKALELCWLGEMIDAAEALRIGLVNKVVPHGRFAEEIAGWARRLVAAPRTSITWVKRTLRASWVRSLEECLADEIEAQRACWASPDSAEGVRAFVEKRAPVYGREPGRAVAAPSAAARRFE</sequence>
<evidence type="ECO:0000313" key="4">
    <source>
        <dbReference type="EMBL" id="TMQ64992.1"/>
    </source>
</evidence>
<dbReference type="Pfam" id="PF00378">
    <property type="entry name" value="ECH_1"/>
    <property type="match status" value="1"/>
</dbReference>
<name>A0A538TMZ1_UNCEI</name>
<dbReference type="InterPro" id="IPR001753">
    <property type="entry name" value="Enoyl-CoA_hydra/iso"/>
</dbReference>
<comment type="caution">
    <text evidence="4">The sequence shown here is derived from an EMBL/GenBank/DDBJ whole genome shotgun (WGS) entry which is preliminary data.</text>
</comment>
<organism evidence="4 5">
    <name type="scientific">Eiseniibacteriota bacterium</name>
    <dbReference type="NCBI Taxonomy" id="2212470"/>
    <lineage>
        <taxon>Bacteria</taxon>
        <taxon>Candidatus Eiseniibacteriota</taxon>
    </lineage>
</organism>
<evidence type="ECO:0000256" key="1">
    <source>
        <dbReference type="ARBA" id="ARBA00005254"/>
    </source>
</evidence>
<dbReference type="InterPro" id="IPR029045">
    <property type="entry name" value="ClpP/crotonase-like_dom_sf"/>
</dbReference>
<keyword evidence="2" id="KW-0456">Lyase</keyword>
<dbReference type="Gene3D" id="3.90.226.10">
    <property type="entry name" value="2-enoyl-CoA Hydratase, Chain A, domain 1"/>
    <property type="match status" value="1"/>
</dbReference>
<evidence type="ECO:0000256" key="3">
    <source>
        <dbReference type="RuleBase" id="RU003707"/>
    </source>
</evidence>
<dbReference type="CDD" id="cd06558">
    <property type="entry name" value="crotonase-like"/>
    <property type="match status" value="1"/>
</dbReference>
<dbReference type="PANTHER" id="PTHR11941">
    <property type="entry name" value="ENOYL-COA HYDRATASE-RELATED"/>
    <property type="match status" value="1"/>
</dbReference>
<dbReference type="Gene3D" id="1.10.12.10">
    <property type="entry name" value="Lyase 2-enoyl-coa Hydratase, Chain A, domain 2"/>
    <property type="match status" value="1"/>
</dbReference>
<reference evidence="4 5" key="1">
    <citation type="journal article" date="2019" name="Nat. Microbiol.">
        <title>Mediterranean grassland soil C-N compound turnover is dependent on rainfall and depth, and is mediated by genomically divergent microorganisms.</title>
        <authorList>
            <person name="Diamond S."/>
            <person name="Andeer P.F."/>
            <person name="Li Z."/>
            <person name="Crits-Christoph A."/>
            <person name="Burstein D."/>
            <person name="Anantharaman K."/>
            <person name="Lane K.R."/>
            <person name="Thomas B.C."/>
            <person name="Pan C."/>
            <person name="Northen T.R."/>
            <person name="Banfield J.F."/>
        </authorList>
    </citation>
    <scope>NUCLEOTIDE SEQUENCE [LARGE SCALE GENOMIC DNA]</scope>
    <source>
        <strain evidence="4">WS_8</strain>
    </source>
</reference>
<dbReference type="InterPro" id="IPR018376">
    <property type="entry name" value="Enoyl-CoA_hyd/isom_CS"/>
</dbReference>
<dbReference type="PANTHER" id="PTHR11941:SF133">
    <property type="entry name" value="1,2-EPOXYPHENYLACETYL-COA ISOMERASE"/>
    <property type="match status" value="1"/>
</dbReference>
<dbReference type="SUPFAM" id="SSF52096">
    <property type="entry name" value="ClpP/crotonase"/>
    <property type="match status" value="1"/>
</dbReference>
<dbReference type="GO" id="GO:0016829">
    <property type="term" value="F:lyase activity"/>
    <property type="evidence" value="ECO:0007669"/>
    <property type="project" value="UniProtKB-KW"/>
</dbReference>
<proteinExistence type="inferred from homology"/>
<dbReference type="Proteomes" id="UP000316609">
    <property type="component" value="Unassembled WGS sequence"/>
</dbReference>
<evidence type="ECO:0000313" key="5">
    <source>
        <dbReference type="Proteomes" id="UP000316609"/>
    </source>
</evidence>
<comment type="similarity">
    <text evidence="1 3">Belongs to the enoyl-CoA hydratase/isomerase family.</text>
</comment>
<dbReference type="AlphaFoldDB" id="A0A538TMZ1"/>
<accession>A0A538TMZ1</accession>
<dbReference type="EMBL" id="VBOY01000077">
    <property type="protein sequence ID" value="TMQ64992.1"/>
    <property type="molecule type" value="Genomic_DNA"/>
</dbReference>
<protein>
    <submittedName>
        <fullName evidence="4">Enoyl-CoA hydratase</fullName>
    </submittedName>
</protein>
<evidence type="ECO:0000256" key="2">
    <source>
        <dbReference type="ARBA" id="ARBA00023239"/>
    </source>
</evidence>
<gene>
    <name evidence="4" type="ORF">E6K78_08550</name>
</gene>
<dbReference type="InterPro" id="IPR014748">
    <property type="entry name" value="Enoyl-CoA_hydra_C"/>
</dbReference>